<dbReference type="PRINTS" id="PR00081">
    <property type="entry name" value="GDHRDH"/>
</dbReference>
<accession>A0A4Q6XXB7</accession>
<dbReference type="SMART" id="SM00822">
    <property type="entry name" value="PKS_KR"/>
    <property type="match status" value="1"/>
</dbReference>
<protein>
    <submittedName>
        <fullName evidence="3">SDR family oxidoreductase</fullName>
    </submittedName>
</protein>
<dbReference type="PANTHER" id="PTHR42760">
    <property type="entry name" value="SHORT-CHAIN DEHYDROGENASES/REDUCTASES FAMILY MEMBER"/>
    <property type="match status" value="1"/>
</dbReference>
<dbReference type="Pfam" id="PF13561">
    <property type="entry name" value="adh_short_C2"/>
    <property type="match status" value="1"/>
</dbReference>
<evidence type="ECO:0000313" key="3">
    <source>
        <dbReference type="EMBL" id="RZF64745.1"/>
    </source>
</evidence>
<proteinExistence type="inferred from homology"/>
<keyword evidence="4" id="KW-1185">Reference proteome</keyword>
<comment type="caution">
    <text evidence="3">The sequence shown here is derived from an EMBL/GenBank/DDBJ whole genome shotgun (WGS) entry which is preliminary data.</text>
</comment>
<dbReference type="PRINTS" id="PR00080">
    <property type="entry name" value="SDRFAMILY"/>
</dbReference>
<dbReference type="NCBIfam" id="NF005559">
    <property type="entry name" value="PRK07231.1"/>
    <property type="match status" value="1"/>
</dbReference>
<sequence length="280" mass="28989">MRAPARAHRRADRSAVLRRRVGRGVSGVQRFALDGQVAVVTGGGGGLGSAGARALAEAGADIALIARNRAKLEDAAGLVEETGRRALIVEADVSDAAGMVAAAEQVAAAFGRVDILFNNAGITNPQTVLDVDPREFLRVLEVNVAGAFHVIRAFAPSMIEHGYGRIINMGSILSGRGMANRAAYCASKAGLANLGAACAFEFGGDGITVNTLGATVIVTDLNRELVRTQPELYARIVQRTPLGRLGETEDVMGALLFLASPASGFITGQTLFVDGGYTAG</sequence>
<gene>
    <name evidence="3" type="ORF">EWE75_08990</name>
</gene>
<dbReference type="GO" id="GO:0016616">
    <property type="term" value="F:oxidoreductase activity, acting on the CH-OH group of donors, NAD or NADP as acceptor"/>
    <property type="evidence" value="ECO:0007669"/>
    <property type="project" value="TreeGrafter"/>
</dbReference>
<dbReference type="EMBL" id="SGIS01000011">
    <property type="protein sequence ID" value="RZF64745.1"/>
    <property type="molecule type" value="Genomic_DNA"/>
</dbReference>
<reference evidence="3 4" key="1">
    <citation type="submission" date="2019-02" db="EMBL/GenBank/DDBJ databases">
        <authorList>
            <person name="Li Y."/>
        </authorList>
    </citation>
    <scope>NUCLEOTIDE SEQUENCE [LARGE SCALE GENOMIC DNA]</scope>
    <source>
        <strain evidence="3 4">3-7</strain>
    </source>
</reference>
<dbReference type="InterPro" id="IPR036291">
    <property type="entry name" value="NAD(P)-bd_dom_sf"/>
</dbReference>
<dbReference type="InterPro" id="IPR057326">
    <property type="entry name" value="KR_dom"/>
</dbReference>
<dbReference type="Gene3D" id="3.40.50.720">
    <property type="entry name" value="NAD(P)-binding Rossmann-like Domain"/>
    <property type="match status" value="1"/>
</dbReference>
<evidence type="ECO:0000259" key="2">
    <source>
        <dbReference type="SMART" id="SM00822"/>
    </source>
</evidence>
<dbReference type="InterPro" id="IPR002347">
    <property type="entry name" value="SDR_fam"/>
</dbReference>
<name>A0A4Q6XXB7_9SPHN</name>
<feature type="domain" description="Ketoreductase" evidence="2">
    <location>
        <begin position="36"/>
        <end position="215"/>
    </location>
</feature>
<comment type="similarity">
    <text evidence="1">Belongs to the short-chain dehydrogenases/reductases (SDR) family.</text>
</comment>
<dbReference type="FunFam" id="3.40.50.720:FF:000084">
    <property type="entry name" value="Short-chain dehydrogenase reductase"/>
    <property type="match status" value="1"/>
</dbReference>
<dbReference type="Proteomes" id="UP000292085">
    <property type="component" value="Unassembled WGS sequence"/>
</dbReference>
<organism evidence="3 4">
    <name type="scientific">Sphingomonas populi</name>
    <dbReference type="NCBI Taxonomy" id="2484750"/>
    <lineage>
        <taxon>Bacteria</taxon>
        <taxon>Pseudomonadati</taxon>
        <taxon>Pseudomonadota</taxon>
        <taxon>Alphaproteobacteria</taxon>
        <taxon>Sphingomonadales</taxon>
        <taxon>Sphingomonadaceae</taxon>
        <taxon>Sphingomonas</taxon>
    </lineage>
</organism>
<dbReference type="SUPFAM" id="SSF51735">
    <property type="entry name" value="NAD(P)-binding Rossmann-fold domains"/>
    <property type="match status" value="1"/>
</dbReference>
<evidence type="ECO:0000256" key="1">
    <source>
        <dbReference type="ARBA" id="ARBA00006484"/>
    </source>
</evidence>
<evidence type="ECO:0000313" key="4">
    <source>
        <dbReference type="Proteomes" id="UP000292085"/>
    </source>
</evidence>
<dbReference type="OrthoDB" id="9789398at2"/>
<dbReference type="AlphaFoldDB" id="A0A4Q6XXB7"/>